<dbReference type="EMBL" id="CP043504">
    <property type="protein sequence ID" value="QEO10189.1"/>
    <property type="molecule type" value="Genomic_DNA"/>
</dbReference>
<dbReference type="InterPro" id="IPR013221">
    <property type="entry name" value="Mur_ligase_cen"/>
</dbReference>
<keyword evidence="1" id="KW-0067">ATP-binding</keyword>
<dbReference type="Pfam" id="PF08245">
    <property type="entry name" value="Mur_ligase_M"/>
    <property type="match status" value="1"/>
</dbReference>
<dbReference type="InterPro" id="IPR013564">
    <property type="entry name" value="MurT_C"/>
</dbReference>
<dbReference type="KEGG" id="lyk:FLP23_09315"/>
<keyword evidence="1" id="KW-0547">Nucleotide-binding</keyword>
<evidence type="ECO:0000256" key="1">
    <source>
        <dbReference type="HAMAP-Rule" id="MF_02214"/>
    </source>
</evidence>
<comment type="catalytic activity">
    <reaction evidence="1">
        <text>beta-D-GlcNAc-(1-&gt;4)-Mur2Ac(oyl-L-Ala-gamma-D-Glu-L-Lys-D-Ala-D-Ala)-di-trans,octa-cis-undecaprenyl diphosphate + L-glutamine + ATP + H2O = beta-D-GlcNAc-(1-&gt;4)-Mur2Ac(oyl-L-Ala-D-isoglutaminyl-L-Lys-D-Ala-D-Ala)-di-trans,octa-cis-undecaprenyl diphosphate + L-glutamate + ADP + phosphate + H(+)</text>
        <dbReference type="Rhea" id="RHEA:57928"/>
        <dbReference type="ChEBI" id="CHEBI:15377"/>
        <dbReference type="ChEBI" id="CHEBI:15378"/>
        <dbReference type="ChEBI" id="CHEBI:29985"/>
        <dbReference type="ChEBI" id="CHEBI:30616"/>
        <dbReference type="ChEBI" id="CHEBI:43474"/>
        <dbReference type="ChEBI" id="CHEBI:58359"/>
        <dbReference type="ChEBI" id="CHEBI:60033"/>
        <dbReference type="ChEBI" id="CHEBI:62233"/>
        <dbReference type="ChEBI" id="CHEBI:456216"/>
        <dbReference type="EC" id="6.3.5.13"/>
    </reaction>
</comment>
<dbReference type="HAMAP" id="MF_02214">
    <property type="entry name" value="Lipid_II_synth_MurT"/>
    <property type="match status" value="1"/>
</dbReference>
<dbReference type="GO" id="GO:0008270">
    <property type="term" value="F:zinc ion binding"/>
    <property type="evidence" value="ECO:0007669"/>
    <property type="project" value="UniProtKB-UniRule"/>
</dbReference>
<dbReference type="PANTHER" id="PTHR23135">
    <property type="entry name" value="MUR LIGASE FAMILY MEMBER"/>
    <property type="match status" value="1"/>
</dbReference>
<feature type="domain" description="Lipid II isoglutaminyl synthase (glutamine-hydrolyzing) subunit MurT C-terminal" evidence="4">
    <location>
        <begin position="362"/>
        <end position="442"/>
    </location>
</feature>
<dbReference type="GO" id="GO:0140282">
    <property type="term" value="F:carbon-nitrogen ligase activity on lipid II"/>
    <property type="evidence" value="ECO:0007669"/>
    <property type="project" value="UniProtKB-UniRule"/>
</dbReference>
<keyword evidence="1" id="KW-0961">Cell wall biogenesis/degradation</keyword>
<name>A0A5C1YAF4_9MICO</name>
<comment type="pathway">
    <text evidence="1">Cell wall biogenesis; peptidoglycan biosynthesis.</text>
</comment>
<dbReference type="AlphaFoldDB" id="A0A5C1YAF4"/>
<dbReference type="GO" id="GO:0071555">
    <property type="term" value="P:cell wall organization"/>
    <property type="evidence" value="ECO:0007669"/>
    <property type="project" value="UniProtKB-KW"/>
</dbReference>
<dbReference type="UniPathway" id="UPA00219"/>
<dbReference type="GO" id="GO:0016881">
    <property type="term" value="F:acid-amino acid ligase activity"/>
    <property type="evidence" value="ECO:0007669"/>
    <property type="project" value="InterPro"/>
</dbReference>
<keyword evidence="1" id="KW-0479">Metal-binding</keyword>
<evidence type="ECO:0000313" key="6">
    <source>
        <dbReference type="Proteomes" id="UP000322159"/>
    </source>
</evidence>
<feature type="region of interest" description="Disordered" evidence="2">
    <location>
        <begin position="1"/>
        <end position="20"/>
    </location>
</feature>
<comment type="function">
    <text evidence="1">The lipid II isoglutaminyl synthase complex catalyzes the formation of alpha-D-isoglutamine in the cell wall lipid II stem peptide. The MurT subunit catalyzes the ATP-dependent amidation of D-glutamate residue of lipid II, converting it to an isoglutamine residue.</text>
</comment>
<comment type="catalytic activity">
    <reaction evidence="1">
        <text>beta-D-GlcNAc-(1-&gt;4)-Mur2Ac(oyl-L-Ala-gamma-D-Glu-L-Lys-D-Ala-D-Ala)-di-trans,octa-cis-undecaprenyl diphosphate + ATP = beta-D-GlcNAc-(1-&gt;4)-Mur2Ac(oyl-L-Ala-gamma-D-O-P-Glu-L-Lys-D-Ala-D-Ala)-di-trans,octa-cis-undecaprenyl diphosphate + ADP</text>
        <dbReference type="Rhea" id="RHEA:59488"/>
        <dbReference type="ChEBI" id="CHEBI:30616"/>
        <dbReference type="ChEBI" id="CHEBI:60033"/>
        <dbReference type="ChEBI" id="CHEBI:143132"/>
        <dbReference type="ChEBI" id="CHEBI:456216"/>
    </reaction>
</comment>
<comment type="catalytic activity">
    <reaction evidence="1">
        <text>beta-D-GlcNAc-(1-&gt;4)-Mur2Ac(oyl-L-Ala-gamma-D-O-P-Glu-L-Lys-D-Ala-D-Ala)-di-trans,octa-cis-undecaprenyl diphosphate + NH4(+) = beta-D-GlcNAc-(1-&gt;4)-Mur2Ac(oyl-L-Ala-D-isoglutaminyl-L-Lys-D-Ala-D-Ala)-di-trans,octa-cis-undecaprenyl diphosphate + phosphate + H(+)</text>
        <dbReference type="Rhea" id="RHEA:57932"/>
        <dbReference type="ChEBI" id="CHEBI:15378"/>
        <dbReference type="ChEBI" id="CHEBI:28938"/>
        <dbReference type="ChEBI" id="CHEBI:43474"/>
        <dbReference type="ChEBI" id="CHEBI:62233"/>
        <dbReference type="ChEBI" id="CHEBI:143132"/>
    </reaction>
</comment>
<comment type="caution">
    <text evidence="1">Lacks conserved residue(s) required for the propagation of feature annotation.</text>
</comment>
<gene>
    <name evidence="1" type="primary">murT</name>
    <name evidence="5" type="ORF">FLP23_09315</name>
</gene>
<evidence type="ECO:0000259" key="4">
    <source>
        <dbReference type="Pfam" id="PF08353"/>
    </source>
</evidence>
<feature type="domain" description="Mur ligase central" evidence="3">
    <location>
        <begin position="85"/>
        <end position="206"/>
    </location>
</feature>
<keyword evidence="1" id="KW-0133">Cell shape</keyword>
<evidence type="ECO:0000313" key="5">
    <source>
        <dbReference type="EMBL" id="QEO10189.1"/>
    </source>
</evidence>
<feature type="binding site" evidence="1">
    <location>
        <position position="261"/>
    </location>
    <ligand>
        <name>Zn(2+)</name>
        <dbReference type="ChEBI" id="CHEBI:29105"/>
    </ligand>
</feature>
<comment type="subunit">
    <text evidence="1">Forms a heterodimer with GatD.</text>
</comment>
<protein>
    <recommendedName>
        <fullName evidence="1">Lipid II isoglutaminyl synthase (glutamine-hydrolyzing) subunit MurT</fullName>
        <ecNumber evidence="1">6.3.5.13</ecNumber>
    </recommendedName>
</protein>
<dbReference type="GO" id="GO:0008360">
    <property type="term" value="P:regulation of cell shape"/>
    <property type="evidence" value="ECO:0007669"/>
    <property type="project" value="UniProtKB-KW"/>
</dbReference>
<dbReference type="InterPro" id="IPR036565">
    <property type="entry name" value="Mur-like_cat_sf"/>
</dbReference>
<keyword evidence="1" id="KW-0436">Ligase</keyword>
<keyword evidence="1" id="KW-0573">Peptidoglycan synthesis</keyword>
<dbReference type="GO" id="GO:0005524">
    <property type="term" value="F:ATP binding"/>
    <property type="evidence" value="ECO:0007669"/>
    <property type="project" value="UniProtKB-UniRule"/>
</dbReference>
<reference evidence="5 6" key="1">
    <citation type="submission" date="2019-09" db="EMBL/GenBank/DDBJ databases">
        <title>Genome sequencing of strain KACC 19322.</title>
        <authorList>
            <person name="Heo J."/>
            <person name="Kim S.-J."/>
            <person name="Kim J.-S."/>
            <person name="Hong S.-B."/>
            <person name="Kwon S.-W."/>
        </authorList>
    </citation>
    <scope>NUCLEOTIDE SEQUENCE [LARGE SCALE GENOMIC DNA]</scope>
    <source>
        <strain evidence="5 6">KACC 19322</strain>
    </source>
</reference>
<dbReference type="EC" id="6.3.5.13" evidence="1"/>
<sequence>MSASARSSRRRWRSCATPRARSRCATTSSRPAVVRVLLAIWATKLTALALRAVGRAGTHVPGRVARRLHPGIIGAIRHPAQVVAVTGTNGKTTVSNLLAEALTGEGLVVASNRNGSNLAAGIAATLIGAVTWTGRPRADIAVLELDERSGKLVLPGLDPDVLVCTNLTRDSIKRNAHPGYIAWILSSALGPRTTLVLNADDLITASLGSDANPRVFFGVDRLPTDGDRPTGTAVDVAICPVCETTLDWDFWRFNHIGKVHCPACGFRSPEADHLARDLDTERSRVTLAFDGDARSAHLINDNIVNVYNEVAVAAALDVLGVPRERIVAAFDRLRPPTTRFAAERIGEVALVRLLTKGLVGVACSRAFEYLASFGGRKTVALSIDEWSERETEVENTAWIYDADYEYLADDSIAQIVVGGVRRHDQALRLAIAGVDPARIVTVASETEPAELLDLDGTAVVFNLHSVHNALTTGDAVQRRLRERLAERAGASS</sequence>
<evidence type="ECO:0000259" key="3">
    <source>
        <dbReference type="Pfam" id="PF08245"/>
    </source>
</evidence>
<feature type="binding site" evidence="1">
    <location>
        <position position="242"/>
    </location>
    <ligand>
        <name>Zn(2+)</name>
        <dbReference type="ChEBI" id="CHEBI:29105"/>
    </ligand>
</feature>
<dbReference type="Gene3D" id="3.40.1190.10">
    <property type="entry name" value="Mur-like, catalytic domain"/>
    <property type="match status" value="1"/>
</dbReference>
<keyword evidence="6" id="KW-1185">Reference proteome</keyword>
<dbReference type="PANTHER" id="PTHR23135:SF7">
    <property type="entry name" value="LIPID II ISOGLUTAMINYL SYNTHASE (GLUTAMINE-HYDROLYZING) SUBUNIT MURT"/>
    <property type="match status" value="1"/>
</dbReference>
<dbReference type="SUPFAM" id="SSF53623">
    <property type="entry name" value="MurD-like peptide ligases, catalytic domain"/>
    <property type="match status" value="1"/>
</dbReference>
<feature type="binding site" evidence="1">
    <location>
        <position position="239"/>
    </location>
    <ligand>
        <name>Zn(2+)</name>
        <dbReference type="ChEBI" id="CHEBI:29105"/>
    </ligand>
</feature>
<accession>A0A5C1YAF4</accession>
<dbReference type="Pfam" id="PF08353">
    <property type="entry name" value="MurT_C"/>
    <property type="match status" value="1"/>
</dbReference>
<organism evidence="5 6">
    <name type="scientific">Protaetiibacter larvae</name>
    <dbReference type="NCBI Taxonomy" id="2592654"/>
    <lineage>
        <taxon>Bacteria</taxon>
        <taxon>Bacillati</taxon>
        <taxon>Actinomycetota</taxon>
        <taxon>Actinomycetes</taxon>
        <taxon>Micrococcales</taxon>
        <taxon>Microbacteriaceae</taxon>
        <taxon>Protaetiibacter</taxon>
    </lineage>
</organism>
<dbReference type="OrthoDB" id="9803907at2"/>
<keyword evidence="1" id="KW-0862">Zinc</keyword>
<evidence type="ECO:0000256" key="2">
    <source>
        <dbReference type="SAM" id="MobiDB-lite"/>
    </source>
</evidence>
<comment type="similarity">
    <text evidence="1">Belongs to the MurCDEF family. MurT subfamily.</text>
</comment>
<feature type="binding site" evidence="1">
    <location>
        <position position="264"/>
    </location>
    <ligand>
        <name>Zn(2+)</name>
        <dbReference type="ChEBI" id="CHEBI:29105"/>
    </ligand>
</feature>
<dbReference type="Proteomes" id="UP000322159">
    <property type="component" value="Chromosome"/>
</dbReference>
<dbReference type="GO" id="GO:0009252">
    <property type="term" value="P:peptidoglycan biosynthetic process"/>
    <property type="evidence" value="ECO:0007669"/>
    <property type="project" value="UniProtKB-UniRule"/>
</dbReference>
<dbReference type="InterPro" id="IPR043703">
    <property type="entry name" value="Lipid_II_synth_MurT"/>
</dbReference>
<proteinExistence type="inferred from homology"/>